<reference evidence="2 3" key="1">
    <citation type="submission" date="2024-11" db="EMBL/GenBank/DDBJ databases">
        <title>Adaptive evolution of stress response genes in parasites aligns with host niche diversity.</title>
        <authorList>
            <person name="Hahn C."/>
            <person name="Resl P."/>
        </authorList>
    </citation>
    <scope>NUCLEOTIDE SEQUENCE [LARGE SCALE GENOMIC DNA]</scope>
    <source>
        <strain evidence="2">EGGRZ-B1_66</strain>
        <tissue evidence="2">Body</tissue>
    </source>
</reference>
<gene>
    <name evidence="2" type="ORF">Ciccas_005460</name>
</gene>
<feature type="compositionally biased region" description="Polar residues" evidence="1">
    <location>
        <begin position="1"/>
        <end position="17"/>
    </location>
</feature>
<feature type="region of interest" description="Disordered" evidence="1">
    <location>
        <begin position="141"/>
        <end position="165"/>
    </location>
</feature>
<feature type="compositionally biased region" description="Low complexity" evidence="1">
    <location>
        <begin position="38"/>
        <end position="48"/>
    </location>
</feature>
<sequence length="265" mass="30049">MPKRPSNSRASFTSAKISNRYNSPPRDRSPRRYRSPRGHSSNSSSPTSHKQKSDKIARRNIRSPVQSSCRPNSRPHNSASTRCIDRHSRYRSPSPYDRFAYRNSRNRSPRYIPESRRSERTRDETDEVIDEARKAVGLIPHKKDGKNSHQPMPVKAPPSPSSSYGNSFTKNSYLAKLVKPQESMAYVPGEKLFDSTDLVDKLPSGFDLFELTNSSLDRAHGSPINMEIFNADKKKPNPYIKCVFKSSSLNFASQDRSSTHGSFIN</sequence>
<organism evidence="2 3">
    <name type="scientific">Cichlidogyrus casuarinus</name>
    <dbReference type="NCBI Taxonomy" id="1844966"/>
    <lineage>
        <taxon>Eukaryota</taxon>
        <taxon>Metazoa</taxon>
        <taxon>Spiralia</taxon>
        <taxon>Lophotrochozoa</taxon>
        <taxon>Platyhelminthes</taxon>
        <taxon>Monogenea</taxon>
        <taxon>Monopisthocotylea</taxon>
        <taxon>Dactylogyridea</taxon>
        <taxon>Ancyrocephalidae</taxon>
        <taxon>Cichlidogyrus</taxon>
    </lineage>
</organism>
<feature type="region of interest" description="Disordered" evidence="1">
    <location>
        <begin position="1"/>
        <end position="126"/>
    </location>
</feature>
<evidence type="ECO:0000313" key="2">
    <source>
        <dbReference type="EMBL" id="KAL3315896.1"/>
    </source>
</evidence>
<dbReference type="AlphaFoldDB" id="A0ABD2QAW4"/>
<feature type="compositionally biased region" description="Polar residues" evidence="1">
    <location>
        <begin position="63"/>
        <end position="81"/>
    </location>
</feature>
<comment type="caution">
    <text evidence="2">The sequence shown here is derived from an EMBL/GenBank/DDBJ whole genome shotgun (WGS) entry which is preliminary data.</text>
</comment>
<proteinExistence type="predicted"/>
<name>A0ABD2QAW4_9PLAT</name>
<feature type="compositionally biased region" description="Basic and acidic residues" evidence="1">
    <location>
        <begin position="113"/>
        <end position="123"/>
    </location>
</feature>
<evidence type="ECO:0000313" key="3">
    <source>
        <dbReference type="Proteomes" id="UP001626550"/>
    </source>
</evidence>
<dbReference type="EMBL" id="JBJKFK010000643">
    <property type="protein sequence ID" value="KAL3315896.1"/>
    <property type="molecule type" value="Genomic_DNA"/>
</dbReference>
<keyword evidence="3" id="KW-1185">Reference proteome</keyword>
<accession>A0ABD2QAW4</accession>
<dbReference type="Proteomes" id="UP001626550">
    <property type="component" value="Unassembled WGS sequence"/>
</dbReference>
<evidence type="ECO:0000256" key="1">
    <source>
        <dbReference type="SAM" id="MobiDB-lite"/>
    </source>
</evidence>
<protein>
    <submittedName>
        <fullName evidence="2">Uncharacterized protein</fullName>
    </submittedName>
</protein>